<proteinExistence type="inferred from homology"/>
<dbReference type="InterPro" id="IPR022498">
    <property type="entry name" value="ABC_trnspt_W-bd_WtpA"/>
</dbReference>
<dbReference type="AlphaFoldDB" id="A0A150J626"/>
<dbReference type="PROSITE" id="PS51257">
    <property type="entry name" value="PROKAR_LIPOPROTEIN"/>
    <property type="match status" value="1"/>
</dbReference>
<comment type="similarity">
    <text evidence="1">Belongs to the bacterial solute-binding protein 1 family. WtpA subfamily.</text>
</comment>
<dbReference type="CDD" id="cd13540">
    <property type="entry name" value="PBP2_ModA_WtpA"/>
    <property type="match status" value="1"/>
</dbReference>
<reference evidence="2 3" key="1">
    <citation type="journal article" date="2016" name="ISME J.">
        <title>Chasing the elusive Euryarchaeota class WSA2: genomes reveal a uniquely fastidious methyl-reducing methanogen.</title>
        <authorList>
            <person name="Nobu M.K."/>
            <person name="Narihiro T."/>
            <person name="Kuroda K."/>
            <person name="Mei R."/>
            <person name="Liu W.T."/>
        </authorList>
    </citation>
    <scope>NUCLEOTIDE SEQUENCE [LARGE SCALE GENOMIC DNA]</scope>
    <source>
        <strain evidence="2">U1lsi0528_Bin055</strain>
    </source>
</reference>
<name>A0A150J626_9EURY</name>
<dbReference type="Proteomes" id="UP000075398">
    <property type="component" value="Unassembled WGS sequence"/>
</dbReference>
<gene>
    <name evidence="2" type="primary">wtpA</name>
    <name evidence="2" type="ORF">AMQ22_00648</name>
</gene>
<dbReference type="EMBL" id="LNGC01000018">
    <property type="protein sequence ID" value="KYC52699.1"/>
    <property type="molecule type" value="Genomic_DNA"/>
</dbReference>
<organism evidence="2 3">
    <name type="scientific">Candidatus Methanofastidiosum methylothiophilum</name>
    <dbReference type="NCBI Taxonomy" id="1705564"/>
    <lineage>
        <taxon>Archaea</taxon>
        <taxon>Methanobacteriati</taxon>
        <taxon>Methanobacteriota</taxon>
        <taxon>Stenosarchaea group</taxon>
        <taxon>Candidatus Methanofastidiosia</taxon>
        <taxon>Candidatus Methanofastidiosales</taxon>
        <taxon>Candidatus Methanofastidiosaceae</taxon>
        <taxon>Candidatus Methanofastidiosum</taxon>
    </lineage>
</organism>
<dbReference type="PANTHER" id="PTHR30632:SF16">
    <property type="entry name" value="MOLYBDATE_TUNGSTATE-BINDING PROTEIN WTPA"/>
    <property type="match status" value="1"/>
</dbReference>
<dbReference type="NCBIfam" id="TIGR03730">
    <property type="entry name" value="tungstate_WtpA"/>
    <property type="match status" value="1"/>
</dbReference>
<dbReference type="GO" id="GO:1901359">
    <property type="term" value="F:tungstate binding"/>
    <property type="evidence" value="ECO:0007669"/>
    <property type="project" value="InterPro"/>
</dbReference>
<comment type="caution">
    <text evidence="2">The sequence shown here is derived from an EMBL/GenBank/DDBJ whole genome shotgun (WGS) entry which is preliminary data.</text>
</comment>
<dbReference type="GO" id="GO:0015689">
    <property type="term" value="P:molybdate ion transport"/>
    <property type="evidence" value="ECO:0007669"/>
    <property type="project" value="TreeGrafter"/>
</dbReference>
<evidence type="ECO:0000313" key="2">
    <source>
        <dbReference type="EMBL" id="KYC52699.1"/>
    </source>
</evidence>
<dbReference type="NCBIfam" id="NF003196">
    <property type="entry name" value="PRK04168.1"/>
    <property type="match status" value="1"/>
</dbReference>
<dbReference type="Pfam" id="PF13531">
    <property type="entry name" value="SBP_bac_11"/>
    <property type="match status" value="1"/>
</dbReference>
<accession>A0A150J626</accession>
<dbReference type="Gene3D" id="3.40.190.10">
    <property type="entry name" value="Periplasmic binding protein-like II"/>
    <property type="match status" value="2"/>
</dbReference>
<dbReference type="SUPFAM" id="SSF53850">
    <property type="entry name" value="Periplasmic binding protein-like II"/>
    <property type="match status" value="1"/>
</dbReference>
<dbReference type="PANTHER" id="PTHR30632">
    <property type="entry name" value="MOLYBDATE-BINDING PERIPLASMIC PROTEIN"/>
    <property type="match status" value="1"/>
</dbReference>
<evidence type="ECO:0000256" key="1">
    <source>
        <dbReference type="ARBA" id="ARBA00009438"/>
    </source>
</evidence>
<dbReference type="GO" id="GO:0030973">
    <property type="term" value="F:molybdate ion binding"/>
    <property type="evidence" value="ECO:0007669"/>
    <property type="project" value="TreeGrafter"/>
</dbReference>
<protein>
    <submittedName>
        <fullName evidence="2">Molybdate/tungstate-binding protein WtpA</fullName>
    </submittedName>
</protein>
<evidence type="ECO:0000313" key="3">
    <source>
        <dbReference type="Proteomes" id="UP000075398"/>
    </source>
</evidence>
<dbReference type="PATRIC" id="fig|1705409.3.peg.666"/>
<sequence length="340" mass="37750">MNKRKTYLKISAVFLIGIMVALTLGCTTSEPKTISVFHAGSLAQPFQAVEKNFETANKNVDAQLEAAGSVDTIRKVTELGKQADVIGSADYKLIPQMMYPDYADWYIVFATNEIVLCYTDKSKYADEINADNWYEIIQKPDVIWGFGNPNIDPCGYRTVMTIKLADLAYNKPVFNQLLGAHTSITAKEENGIYKITTPEALNPNTKYVTIRDKSEDLVSMTIAGGIDYAFEYRSVAEQNKLKYVELPPSINLKDVKYDSTYAKIHVTISNGKTQIAAPIAYGITVPKNAPNKDLGIKYAEQVINESGQKIFREMGQPPTVPALGSGNVPEQLKKYVEMID</sequence>
<dbReference type="InterPro" id="IPR050682">
    <property type="entry name" value="ModA/WtpA"/>
</dbReference>